<keyword evidence="9" id="KW-1185">Reference proteome</keyword>
<dbReference type="PIRSF" id="PIRSF005572">
    <property type="entry name" value="NifS"/>
    <property type="match status" value="1"/>
</dbReference>
<dbReference type="InterPro" id="IPR015424">
    <property type="entry name" value="PyrdxlP-dep_Trfase"/>
</dbReference>
<comment type="caution">
    <text evidence="8">The sequence shown here is derived from an EMBL/GenBank/DDBJ whole genome shotgun (WGS) entry which is preliminary data.</text>
</comment>
<dbReference type="PROSITE" id="PS00595">
    <property type="entry name" value="AA_TRANSFER_CLASS_5"/>
    <property type="match status" value="1"/>
</dbReference>
<name>A0ABV1I3G0_9FIRM</name>
<accession>A0ABV1I3G0</accession>
<gene>
    <name evidence="8" type="ORF">WMO62_11725</name>
</gene>
<dbReference type="InterPro" id="IPR020578">
    <property type="entry name" value="Aminotrans_V_PyrdxlP_BS"/>
</dbReference>
<protein>
    <recommendedName>
        <fullName evidence="3">cysteine desulfurase</fullName>
        <ecNumber evidence="3">2.8.1.7</ecNumber>
    </recommendedName>
</protein>
<dbReference type="InterPro" id="IPR015421">
    <property type="entry name" value="PyrdxlP-dep_Trfase_major"/>
</dbReference>
<dbReference type="GO" id="GO:0008483">
    <property type="term" value="F:transaminase activity"/>
    <property type="evidence" value="ECO:0007669"/>
    <property type="project" value="UniProtKB-KW"/>
</dbReference>
<evidence type="ECO:0000256" key="3">
    <source>
        <dbReference type="ARBA" id="ARBA00012239"/>
    </source>
</evidence>
<proteinExistence type="inferred from homology"/>
<dbReference type="NCBIfam" id="TIGR01977">
    <property type="entry name" value="am_tr_V_EF2568"/>
    <property type="match status" value="1"/>
</dbReference>
<keyword evidence="8" id="KW-0808">Transferase</keyword>
<dbReference type="Gene3D" id="3.90.1150.10">
    <property type="entry name" value="Aspartate Aminotransferase, domain 1"/>
    <property type="match status" value="1"/>
</dbReference>
<evidence type="ECO:0000256" key="5">
    <source>
        <dbReference type="ARBA" id="ARBA00050776"/>
    </source>
</evidence>
<keyword evidence="8" id="KW-0032">Aminotransferase</keyword>
<evidence type="ECO:0000259" key="7">
    <source>
        <dbReference type="Pfam" id="PF00266"/>
    </source>
</evidence>
<sequence>MIYLDNAATTMQKPEAVAEAVVAAMGSMGNSGRGAGSAALQASRIIYNARIHLTRLFGGTDPSRLIFTGNSTESLNLAIHGLFVPGDHVITTELEHNSVLRPLYAQQEEGVALTVAVSGRNGTVDFSEIEKAIRPGTKAIVCTHASNLTGNVTDLERMGKLAKAYGLLLVVDASQTAGVLDIDVEKMQIDVLCFTGHKSLMGPQGTGGLYVRQGISVQPWKSGGTGVYSFLKKQPEEYPEHLEAGTLNGHGIAGLLAAVQEIERIGQRQIYEKEHRLMTLFYEAVRQISGVKIYGDFLEENVRCPIVALNIGNEDSSQISDWLQEEYGIITRAGAHCAPLMHAYFHTEKQGMVRFSFSYYNTEEEVSAAVEAVRRIAEEVQV</sequence>
<evidence type="ECO:0000256" key="6">
    <source>
        <dbReference type="RuleBase" id="RU004504"/>
    </source>
</evidence>
<organism evidence="8 9">
    <name type="scientific">Hominiventricola aquisgranensis</name>
    <dbReference type="NCBI Taxonomy" id="3133164"/>
    <lineage>
        <taxon>Bacteria</taxon>
        <taxon>Bacillati</taxon>
        <taxon>Bacillota</taxon>
        <taxon>Clostridia</taxon>
        <taxon>Lachnospirales</taxon>
        <taxon>Lachnospiraceae</taxon>
        <taxon>Hominiventricola</taxon>
    </lineage>
</organism>
<comment type="cofactor">
    <cofactor evidence="1 6">
        <name>pyridoxal 5'-phosphate</name>
        <dbReference type="ChEBI" id="CHEBI:597326"/>
    </cofactor>
</comment>
<feature type="domain" description="Aminotransferase class V" evidence="7">
    <location>
        <begin position="2"/>
        <end position="367"/>
    </location>
</feature>
<dbReference type="InterPro" id="IPR015422">
    <property type="entry name" value="PyrdxlP-dep_Trfase_small"/>
</dbReference>
<dbReference type="EC" id="2.8.1.7" evidence="3"/>
<evidence type="ECO:0000256" key="4">
    <source>
        <dbReference type="ARBA" id="ARBA00022898"/>
    </source>
</evidence>
<dbReference type="Proteomes" id="UP001470288">
    <property type="component" value="Unassembled WGS sequence"/>
</dbReference>
<dbReference type="PANTHER" id="PTHR43586:SF4">
    <property type="entry name" value="ISOPENICILLIN N EPIMERASE"/>
    <property type="match status" value="1"/>
</dbReference>
<dbReference type="InterPro" id="IPR010969">
    <property type="entry name" value="Cys_dSase-rel_unknwn_funct"/>
</dbReference>
<evidence type="ECO:0000256" key="1">
    <source>
        <dbReference type="ARBA" id="ARBA00001933"/>
    </source>
</evidence>
<evidence type="ECO:0000256" key="2">
    <source>
        <dbReference type="ARBA" id="ARBA00010447"/>
    </source>
</evidence>
<dbReference type="SUPFAM" id="SSF53383">
    <property type="entry name" value="PLP-dependent transferases"/>
    <property type="match status" value="1"/>
</dbReference>
<dbReference type="PANTHER" id="PTHR43586">
    <property type="entry name" value="CYSTEINE DESULFURASE"/>
    <property type="match status" value="1"/>
</dbReference>
<comment type="similarity">
    <text evidence="2">Belongs to the class-V pyridoxal-phosphate-dependent aminotransferase family. Csd subfamily.</text>
</comment>
<dbReference type="InterPro" id="IPR016454">
    <property type="entry name" value="Cysteine_dSase"/>
</dbReference>
<comment type="catalytic activity">
    <reaction evidence="5">
        <text>(sulfur carrier)-H + L-cysteine = (sulfur carrier)-SH + L-alanine</text>
        <dbReference type="Rhea" id="RHEA:43892"/>
        <dbReference type="Rhea" id="RHEA-COMP:14737"/>
        <dbReference type="Rhea" id="RHEA-COMP:14739"/>
        <dbReference type="ChEBI" id="CHEBI:29917"/>
        <dbReference type="ChEBI" id="CHEBI:35235"/>
        <dbReference type="ChEBI" id="CHEBI:57972"/>
        <dbReference type="ChEBI" id="CHEBI:64428"/>
        <dbReference type="EC" id="2.8.1.7"/>
    </reaction>
</comment>
<reference evidence="8 9" key="1">
    <citation type="submission" date="2024-03" db="EMBL/GenBank/DDBJ databases">
        <title>Human intestinal bacterial collection.</title>
        <authorList>
            <person name="Pauvert C."/>
            <person name="Hitch T.C.A."/>
            <person name="Clavel T."/>
        </authorList>
    </citation>
    <scope>NUCLEOTIDE SEQUENCE [LARGE SCALE GENOMIC DNA]</scope>
    <source>
        <strain evidence="8 9">CLA-AA-H78B</strain>
    </source>
</reference>
<dbReference type="RefSeq" id="WP_349144769.1">
    <property type="nucleotide sequence ID" value="NZ_JBBMFC010000021.1"/>
</dbReference>
<dbReference type="Pfam" id="PF00266">
    <property type="entry name" value="Aminotran_5"/>
    <property type="match status" value="1"/>
</dbReference>
<dbReference type="InterPro" id="IPR000192">
    <property type="entry name" value="Aminotrans_V_dom"/>
</dbReference>
<dbReference type="EMBL" id="JBBMFC010000021">
    <property type="protein sequence ID" value="MEQ2579491.1"/>
    <property type="molecule type" value="Genomic_DNA"/>
</dbReference>
<evidence type="ECO:0000313" key="8">
    <source>
        <dbReference type="EMBL" id="MEQ2579491.1"/>
    </source>
</evidence>
<evidence type="ECO:0000313" key="9">
    <source>
        <dbReference type="Proteomes" id="UP001470288"/>
    </source>
</evidence>
<keyword evidence="4" id="KW-0663">Pyridoxal phosphate</keyword>
<dbReference type="Gene3D" id="3.40.640.10">
    <property type="entry name" value="Type I PLP-dependent aspartate aminotransferase-like (Major domain)"/>
    <property type="match status" value="1"/>
</dbReference>